<evidence type="ECO:0008006" key="6">
    <source>
        <dbReference type="Google" id="ProtNLM"/>
    </source>
</evidence>
<dbReference type="PROSITE" id="PS50113">
    <property type="entry name" value="PAC"/>
    <property type="match status" value="1"/>
</dbReference>
<dbReference type="InterPro" id="IPR036890">
    <property type="entry name" value="HATPase_C_sf"/>
</dbReference>
<dbReference type="AlphaFoldDB" id="A0A919U4B7"/>
<dbReference type="SUPFAM" id="SSF55785">
    <property type="entry name" value="PYP-like sensor domain (PAS domain)"/>
    <property type="match status" value="1"/>
</dbReference>
<dbReference type="Pfam" id="PF01740">
    <property type="entry name" value="STAS"/>
    <property type="match status" value="1"/>
</dbReference>
<dbReference type="Gene3D" id="3.30.565.10">
    <property type="entry name" value="Histidine kinase-like ATPase, C-terminal domain"/>
    <property type="match status" value="1"/>
</dbReference>
<dbReference type="InterPro" id="IPR000700">
    <property type="entry name" value="PAS-assoc_C"/>
</dbReference>
<dbReference type="SUPFAM" id="SSF55874">
    <property type="entry name" value="ATPase domain of HSP90 chaperone/DNA topoisomerase II/histidine kinase"/>
    <property type="match status" value="1"/>
</dbReference>
<sequence length="641" mass="67346">MTDEPADAPREAEWVPEIFESSSCFHYAFRGDDLRIVAANRAGRELMLQRPIVGLRADDVTDTGLEGVRAILQQVQDTGRSVHRAALRVGIDSDDGPAERWLDFTVSPWRDADGNQVGVLSSGFDVTEHVRARVDAAEGAAEAHERYARARKVVARLQGALLPTTVPLLPQVDVAAAYLVAGVEQAAGGDWFDAATMPDGRLALTVGDVVGHGVEASAVMAQLRAVLSARLFEGAGLVTAIGAVEAYAERVSGAFATTVCVALLDPSTGELEYVTRGHPSPLVVDGTSARLLPATGDGPLGARGTGRVGTGRLAPGEAVLLFTDGLVEKHDRPVLDGVAELERSAVAAFNGPPRPTSAAVRIAQRVPRDLVDRGSTDDVTLLVAVRRSPLHPLHLSVPAEPARLAQVRHAIDVWCEGVGVGLVDRNHLVLGTSEIAANVVEHAYRDRDPGHPAGRMTLDARIDDDAVIRVVVTDEGRWRDPDPRPGDRGRGFSMLATAGLQVAVHPGPTGTAVTLECPARRLATLDEAGPPREASIAGSGPVTLALDEDRARLRVAGAVDHLAAATRLEAEVRRLARNGLVPVELDLAAVRYLGSAGVRALETLAGEFSELAIVAPSGSPAAQTLGLAGTPHVVHEPSGSH</sequence>
<reference evidence="4" key="1">
    <citation type="submission" date="2021-01" db="EMBL/GenBank/DDBJ databases">
        <title>Whole genome shotgun sequence of Cellulomonas chitinilytica NBRC 110799.</title>
        <authorList>
            <person name="Komaki H."/>
            <person name="Tamura T."/>
        </authorList>
    </citation>
    <scope>NUCLEOTIDE SEQUENCE</scope>
    <source>
        <strain evidence="4">NBRC 110799</strain>
    </source>
</reference>
<gene>
    <name evidence="4" type="ORF">Cch01nite_36980</name>
</gene>
<name>A0A919U4B7_9CELL</name>
<dbReference type="SUPFAM" id="SSF52091">
    <property type="entry name" value="SpoIIaa-like"/>
    <property type="match status" value="1"/>
</dbReference>
<dbReference type="CDD" id="cd16936">
    <property type="entry name" value="HATPase_RsbW-like"/>
    <property type="match status" value="1"/>
</dbReference>
<dbReference type="InterPro" id="IPR001932">
    <property type="entry name" value="PPM-type_phosphatase-like_dom"/>
</dbReference>
<dbReference type="PANTHER" id="PTHR43156">
    <property type="entry name" value="STAGE II SPORULATION PROTEIN E-RELATED"/>
    <property type="match status" value="1"/>
</dbReference>
<feature type="domain" description="STAS" evidence="3">
    <location>
        <begin position="553"/>
        <end position="641"/>
    </location>
</feature>
<evidence type="ECO:0000259" key="2">
    <source>
        <dbReference type="PROSITE" id="PS50113"/>
    </source>
</evidence>
<dbReference type="CDD" id="cd07043">
    <property type="entry name" value="STAS_anti-anti-sigma_factors"/>
    <property type="match status" value="1"/>
</dbReference>
<protein>
    <recommendedName>
        <fullName evidence="6">STAS domain-containing protein</fullName>
    </recommendedName>
</protein>
<dbReference type="Pfam" id="PF07228">
    <property type="entry name" value="SpoIIE"/>
    <property type="match status" value="1"/>
</dbReference>
<evidence type="ECO:0000259" key="3">
    <source>
        <dbReference type="PROSITE" id="PS50801"/>
    </source>
</evidence>
<dbReference type="InterPro" id="IPR003594">
    <property type="entry name" value="HATPase_dom"/>
</dbReference>
<dbReference type="InterPro" id="IPR036457">
    <property type="entry name" value="PPM-type-like_dom_sf"/>
</dbReference>
<dbReference type="InterPro" id="IPR002645">
    <property type="entry name" value="STAS_dom"/>
</dbReference>
<dbReference type="SUPFAM" id="SSF81606">
    <property type="entry name" value="PP2C-like"/>
    <property type="match status" value="1"/>
</dbReference>
<dbReference type="InterPro" id="IPR036513">
    <property type="entry name" value="STAS_dom_sf"/>
</dbReference>
<dbReference type="InterPro" id="IPR013656">
    <property type="entry name" value="PAS_4"/>
</dbReference>
<organism evidence="4 5">
    <name type="scientific">Cellulomonas chitinilytica</name>
    <dbReference type="NCBI Taxonomy" id="398759"/>
    <lineage>
        <taxon>Bacteria</taxon>
        <taxon>Bacillati</taxon>
        <taxon>Actinomycetota</taxon>
        <taxon>Actinomycetes</taxon>
        <taxon>Micrococcales</taxon>
        <taxon>Cellulomonadaceae</taxon>
        <taxon>Cellulomonas</taxon>
    </lineage>
</organism>
<comment type="caution">
    <text evidence="4">The sequence shown here is derived from an EMBL/GenBank/DDBJ whole genome shotgun (WGS) entry which is preliminary data.</text>
</comment>
<evidence type="ECO:0000313" key="5">
    <source>
        <dbReference type="Proteomes" id="UP000632740"/>
    </source>
</evidence>
<dbReference type="Proteomes" id="UP000632740">
    <property type="component" value="Unassembled WGS sequence"/>
</dbReference>
<evidence type="ECO:0000256" key="1">
    <source>
        <dbReference type="ARBA" id="ARBA00022801"/>
    </source>
</evidence>
<keyword evidence="5" id="KW-1185">Reference proteome</keyword>
<evidence type="ECO:0000313" key="4">
    <source>
        <dbReference type="EMBL" id="GIG22974.1"/>
    </source>
</evidence>
<dbReference type="SMART" id="SM00331">
    <property type="entry name" value="PP2C_SIG"/>
    <property type="match status" value="1"/>
</dbReference>
<dbReference type="Pfam" id="PF08448">
    <property type="entry name" value="PAS_4"/>
    <property type="match status" value="1"/>
</dbReference>
<dbReference type="Gene3D" id="3.60.40.10">
    <property type="entry name" value="PPM-type phosphatase domain"/>
    <property type="match status" value="1"/>
</dbReference>
<dbReference type="EMBL" id="BONK01000014">
    <property type="protein sequence ID" value="GIG22974.1"/>
    <property type="molecule type" value="Genomic_DNA"/>
</dbReference>
<keyword evidence="1" id="KW-0378">Hydrolase</keyword>
<dbReference type="Gene3D" id="3.30.450.20">
    <property type="entry name" value="PAS domain"/>
    <property type="match status" value="1"/>
</dbReference>
<feature type="domain" description="PAC" evidence="2">
    <location>
        <begin position="85"/>
        <end position="138"/>
    </location>
</feature>
<dbReference type="PROSITE" id="PS50801">
    <property type="entry name" value="STAS"/>
    <property type="match status" value="1"/>
</dbReference>
<dbReference type="InterPro" id="IPR052016">
    <property type="entry name" value="Bact_Sigma-Reg"/>
</dbReference>
<dbReference type="Pfam" id="PF13581">
    <property type="entry name" value="HATPase_c_2"/>
    <property type="match status" value="1"/>
</dbReference>
<proteinExistence type="predicted"/>
<accession>A0A919U4B7</accession>
<dbReference type="PANTHER" id="PTHR43156:SF2">
    <property type="entry name" value="STAGE II SPORULATION PROTEIN E"/>
    <property type="match status" value="1"/>
</dbReference>
<dbReference type="InterPro" id="IPR035965">
    <property type="entry name" value="PAS-like_dom_sf"/>
</dbReference>
<dbReference type="Gene3D" id="3.30.750.24">
    <property type="entry name" value="STAS domain"/>
    <property type="match status" value="1"/>
</dbReference>
<dbReference type="GO" id="GO:0016791">
    <property type="term" value="F:phosphatase activity"/>
    <property type="evidence" value="ECO:0007669"/>
    <property type="project" value="TreeGrafter"/>
</dbReference>
<dbReference type="RefSeq" id="WP_203757979.1">
    <property type="nucleotide sequence ID" value="NZ_BONK01000014.1"/>
</dbReference>